<dbReference type="InterPro" id="IPR016024">
    <property type="entry name" value="ARM-type_fold"/>
</dbReference>
<accession>A2D9E8</accession>
<proteinExistence type="predicted"/>
<dbReference type="Pfam" id="PF13646">
    <property type="entry name" value="HEAT_2"/>
    <property type="match status" value="1"/>
</dbReference>
<feature type="domain" description="FATC" evidence="8">
    <location>
        <begin position="2175"/>
        <end position="2207"/>
    </location>
</feature>
<evidence type="ECO:0000313" key="9">
    <source>
        <dbReference type="EMBL" id="EAY22804.1"/>
    </source>
</evidence>
<dbReference type="eggNOG" id="KOG0891">
    <property type="taxonomic scope" value="Eukaryota"/>
</dbReference>
<dbReference type="SMART" id="SM01343">
    <property type="entry name" value="FATC"/>
    <property type="match status" value="1"/>
</dbReference>
<dbReference type="PANTHER" id="PTHR11139">
    <property type="entry name" value="ATAXIA TELANGIECTASIA MUTATED ATM -RELATED"/>
    <property type="match status" value="1"/>
</dbReference>
<keyword evidence="4 9" id="KW-0418">Kinase</keyword>
<gene>
    <name evidence="9" type="ORF">TVAG_075510</name>
</gene>
<dbReference type="GO" id="GO:0005524">
    <property type="term" value="F:ATP binding"/>
    <property type="evidence" value="ECO:0007669"/>
    <property type="project" value="UniProtKB-KW"/>
</dbReference>
<dbReference type="VEuPathDB" id="TrichDB:TVAGG3_0286900"/>
<dbReference type="Proteomes" id="UP000001542">
    <property type="component" value="Unassembled WGS sequence"/>
</dbReference>
<dbReference type="InterPro" id="IPR011009">
    <property type="entry name" value="Kinase-like_dom_sf"/>
</dbReference>
<evidence type="ECO:0000259" key="7">
    <source>
        <dbReference type="PROSITE" id="PS51189"/>
    </source>
</evidence>
<dbReference type="OrthoDB" id="381190at2759"/>
<name>A2D9E8_TRIV3</name>
<evidence type="ECO:0000256" key="4">
    <source>
        <dbReference type="ARBA" id="ARBA00022777"/>
    </source>
</evidence>
<organism evidence="9 10">
    <name type="scientific">Trichomonas vaginalis (strain ATCC PRA-98 / G3)</name>
    <dbReference type="NCBI Taxonomy" id="412133"/>
    <lineage>
        <taxon>Eukaryota</taxon>
        <taxon>Metamonada</taxon>
        <taxon>Parabasalia</taxon>
        <taxon>Trichomonadida</taxon>
        <taxon>Trichomonadidae</taxon>
        <taxon>Trichomonas</taxon>
    </lineage>
</organism>
<dbReference type="InterPro" id="IPR014009">
    <property type="entry name" value="PIK_FAT"/>
</dbReference>
<feature type="domain" description="FAT" evidence="7">
    <location>
        <begin position="1156"/>
        <end position="1698"/>
    </location>
</feature>
<dbReference type="VEuPathDB" id="TrichDB:TVAG_075510"/>
<evidence type="ECO:0000256" key="3">
    <source>
        <dbReference type="ARBA" id="ARBA00022741"/>
    </source>
</evidence>
<dbReference type="EC" id="2.7.11.1" evidence="1"/>
<keyword evidence="3" id="KW-0547">Nucleotide-binding</keyword>
<keyword evidence="10" id="KW-1185">Reference proteome</keyword>
<dbReference type="SMR" id="A2D9E8"/>
<dbReference type="InterPro" id="IPR036940">
    <property type="entry name" value="PI3/4_kinase_cat_sf"/>
</dbReference>
<dbReference type="InParanoid" id="A2D9E8"/>
<protein>
    <recommendedName>
        <fullName evidence="1">non-specific serine/threonine protein kinase</fullName>
        <ecNumber evidence="1">2.7.11.1</ecNumber>
    </recommendedName>
</protein>
<dbReference type="STRING" id="5722.A2D9E8"/>
<dbReference type="FunFam" id="1.10.1070.11:FF:000029">
    <property type="entry name" value="Serine/threonine-protein kinase TOR"/>
    <property type="match status" value="1"/>
</dbReference>
<dbReference type="Pfam" id="PF02259">
    <property type="entry name" value="FAT"/>
    <property type="match status" value="1"/>
</dbReference>
<dbReference type="InterPro" id="IPR050517">
    <property type="entry name" value="DDR_Repair_Kinase"/>
</dbReference>
<dbReference type="Gene3D" id="1.10.1070.11">
    <property type="entry name" value="Phosphatidylinositol 3-/4-kinase, catalytic domain"/>
    <property type="match status" value="1"/>
</dbReference>
<dbReference type="SUPFAM" id="SSF56112">
    <property type="entry name" value="Protein kinase-like (PK-like)"/>
    <property type="match status" value="1"/>
</dbReference>
<evidence type="ECO:0000256" key="1">
    <source>
        <dbReference type="ARBA" id="ARBA00012513"/>
    </source>
</evidence>
<dbReference type="RefSeq" id="XP_001583790.1">
    <property type="nucleotide sequence ID" value="XM_001583740.1"/>
</dbReference>
<dbReference type="InterPro" id="IPR018936">
    <property type="entry name" value="PI3/4_kinase_CS"/>
</dbReference>
<dbReference type="GO" id="GO:0005634">
    <property type="term" value="C:nucleus"/>
    <property type="evidence" value="ECO:0000318"/>
    <property type="project" value="GO_Central"/>
</dbReference>
<dbReference type="Gene3D" id="1.25.10.10">
    <property type="entry name" value="Leucine-rich Repeat Variant"/>
    <property type="match status" value="1"/>
</dbReference>
<dbReference type="PANTHER" id="PTHR11139:SF9">
    <property type="entry name" value="SERINE_THREONINE-PROTEIN KINASE MTOR"/>
    <property type="match status" value="1"/>
</dbReference>
<evidence type="ECO:0000313" key="10">
    <source>
        <dbReference type="Proteomes" id="UP000001542"/>
    </source>
</evidence>
<evidence type="ECO:0000259" key="8">
    <source>
        <dbReference type="PROSITE" id="PS51190"/>
    </source>
</evidence>
<dbReference type="SMART" id="SM00146">
    <property type="entry name" value="PI3Kc"/>
    <property type="match status" value="1"/>
</dbReference>
<dbReference type="GO" id="GO:0016242">
    <property type="term" value="P:negative regulation of macroautophagy"/>
    <property type="evidence" value="ECO:0000318"/>
    <property type="project" value="GO_Central"/>
</dbReference>
<dbReference type="KEGG" id="tva:5468387"/>
<reference evidence="9" key="2">
    <citation type="journal article" date="2007" name="Science">
        <title>Draft genome sequence of the sexually transmitted pathogen Trichomonas vaginalis.</title>
        <authorList>
            <person name="Carlton J.M."/>
            <person name="Hirt R.P."/>
            <person name="Silva J.C."/>
            <person name="Delcher A.L."/>
            <person name="Schatz M."/>
            <person name="Zhao Q."/>
            <person name="Wortman J.R."/>
            <person name="Bidwell S.L."/>
            <person name="Alsmark U.C.M."/>
            <person name="Besteiro S."/>
            <person name="Sicheritz-Ponten T."/>
            <person name="Noel C.J."/>
            <person name="Dacks J.B."/>
            <person name="Foster P.G."/>
            <person name="Simillion C."/>
            <person name="Van de Peer Y."/>
            <person name="Miranda-Saavedra D."/>
            <person name="Barton G.J."/>
            <person name="Westrop G.D."/>
            <person name="Mueller S."/>
            <person name="Dessi D."/>
            <person name="Fiori P.L."/>
            <person name="Ren Q."/>
            <person name="Paulsen I."/>
            <person name="Zhang H."/>
            <person name="Bastida-Corcuera F.D."/>
            <person name="Simoes-Barbosa A."/>
            <person name="Brown M.T."/>
            <person name="Hayes R.D."/>
            <person name="Mukherjee M."/>
            <person name="Okumura C.Y."/>
            <person name="Schneider R."/>
            <person name="Smith A.J."/>
            <person name="Vanacova S."/>
            <person name="Villalvazo M."/>
            <person name="Haas B.J."/>
            <person name="Pertea M."/>
            <person name="Feldblyum T.V."/>
            <person name="Utterback T.R."/>
            <person name="Shu C.L."/>
            <person name="Osoegawa K."/>
            <person name="de Jong P.J."/>
            <person name="Hrdy I."/>
            <person name="Horvathova L."/>
            <person name="Zubacova Z."/>
            <person name="Dolezal P."/>
            <person name="Malik S.B."/>
            <person name="Logsdon J.M. Jr."/>
            <person name="Henze K."/>
            <person name="Gupta A."/>
            <person name="Wang C.C."/>
            <person name="Dunne R.L."/>
            <person name="Upcroft J.A."/>
            <person name="Upcroft P."/>
            <person name="White O."/>
            <person name="Salzberg S.L."/>
            <person name="Tang P."/>
            <person name="Chiu C.-H."/>
            <person name="Lee Y.-S."/>
            <person name="Embley T.M."/>
            <person name="Coombs G.H."/>
            <person name="Mottram J.C."/>
            <person name="Tachezy J."/>
            <person name="Fraser-Liggett C.M."/>
            <person name="Johnson P.J."/>
        </authorList>
    </citation>
    <scope>NUCLEOTIDE SEQUENCE [LARGE SCALE GENOMIC DNA]</scope>
    <source>
        <strain evidence="9">G3</strain>
    </source>
</reference>
<dbReference type="EMBL" id="DS113181">
    <property type="protein sequence ID" value="EAY22804.1"/>
    <property type="molecule type" value="Genomic_DNA"/>
</dbReference>
<dbReference type="InterPro" id="IPR000403">
    <property type="entry name" value="PI3/4_kinase_cat_dom"/>
</dbReference>
<dbReference type="InterPro" id="IPR003151">
    <property type="entry name" value="PIK-rel_kinase_FAT"/>
</dbReference>
<dbReference type="SUPFAM" id="SSF48371">
    <property type="entry name" value="ARM repeat"/>
    <property type="match status" value="3"/>
</dbReference>
<dbReference type="GO" id="GO:0004674">
    <property type="term" value="F:protein serine/threonine kinase activity"/>
    <property type="evidence" value="ECO:0000318"/>
    <property type="project" value="GO_Central"/>
</dbReference>
<feature type="domain" description="PI3K/PI4K catalytic" evidence="6">
    <location>
        <begin position="1868"/>
        <end position="2183"/>
    </location>
</feature>
<evidence type="ECO:0000256" key="5">
    <source>
        <dbReference type="ARBA" id="ARBA00022840"/>
    </source>
</evidence>
<dbReference type="GO" id="GO:0031929">
    <property type="term" value="P:TOR signaling"/>
    <property type="evidence" value="ECO:0000318"/>
    <property type="project" value="GO_Central"/>
</dbReference>
<evidence type="ECO:0000259" key="6">
    <source>
        <dbReference type="PROSITE" id="PS50290"/>
    </source>
</evidence>
<dbReference type="GO" id="GO:0038201">
    <property type="term" value="C:TOR complex"/>
    <property type="evidence" value="ECO:0000318"/>
    <property type="project" value="GO_Central"/>
</dbReference>
<dbReference type="PROSITE" id="PS51189">
    <property type="entry name" value="FAT"/>
    <property type="match status" value="1"/>
</dbReference>
<dbReference type="Pfam" id="PF00454">
    <property type="entry name" value="PI3_PI4_kinase"/>
    <property type="match status" value="1"/>
</dbReference>
<dbReference type="PROSITE" id="PS51190">
    <property type="entry name" value="FATC"/>
    <property type="match status" value="1"/>
</dbReference>
<keyword evidence="2" id="KW-0808">Transferase</keyword>
<dbReference type="Pfam" id="PF02260">
    <property type="entry name" value="FATC"/>
    <property type="match status" value="1"/>
</dbReference>
<dbReference type="GO" id="GO:0005737">
    <property type="term" value="C:cytoplasm"/>
    <property type="evidence" value="ECO:0000318"/>
    <property type="project" value="GO_Central"/>
</dbReference>
<dbReference type="InterPro" id="IPR003152">
    <property type="entry name" value="FATC_dom"/>
</dbReference>
<reference evidence="9" key="1">
    <citation type="submission" date="2006-10" db="EMBL/GenBank/DDBJ databases">
        <authorList>
            <person name="Amadeo P."/>
            <person name="Zhao Q."/>
            <person name="Wortman J."/>
            <person name="Fraser-Liggett C."/>
            <person name="Carlton J."/>
        </authorList>
    </citation>
    <scope>NUCLEOTIDE SEQUENCE</scope>
    <source>
        <strain evidence="9">G3</strain>
    </source>
</reference>
<dbReference type="InterPro" id="IPR026683">
    <property type="entry name" value="TOR_cat"/>
</dbReference>
<dbReference type="Gene3D" id="3.30.1010.10">
    <property type="entry name" value="Phosphatidylinositol 3-kinase Catalytic Subunit, Chain A, domain 4"/>
    <property type="match status" value="1"/>
</dbReference>
<evidence type="ECO:0000256" key="2">
    <source>
        <dbReference type="ARBA" id="ARBA00022679"/>
    </source>
</evidence>
<dbReference type="FunFam" id="3.30.1010.10:FF:000025">
    <property type="entry name" value="PIKK family atypical protein kinase"/>
    <property type="match status" value="1"/>
</dbReference>
<dbReference type="PROSITE" id="PS00916">
    <property type="entry name" value="PI3_4_KINASE_2"/>
    <property type="match status" value="1"/>
</dbReference>
<keyword evidence="5" id="KW-0067">ATP-binding</keyword>
<sequence length="2207" mass="253102">MAIPEITLTIPPDADPSGQFHIWEKRRMELVHSLGHYLLMLTEAELIQCFESWESKLKELQNVDKGFNYLLALLYISILHYFTRSADQIRTHISFMRKLLETKNKTQIMCAAQTFAWCASESQECVDFMRELLSRASKWITSQHTAFSALHVLFKSGNFLLPNVFEETSNNYKQLCTWLSCDDIDLQTMSAKVLQLHFKALKNNIAPVNSLFDECLNKISSQCQNLYGSIRVIDYILQTYVNPNQAMAVMDLVEKFPYLKYENLSFSWYVTLLKVVENKSLLIVITPDTAPRLLSTLFAACKKFMSLRLYEKVFEFFKSFNPSTIKSFLPFIIDFLASTVTEHRYPQICAIAFDSLSYLIDTFENSIRIPASFFLNAEPSPQYVSALRKSMRIFTELKPTIVSKFKEGISPKATIDHQILSLTIFSKFTSHIFDNIENVFDTISYLVKSPSKNVRLLMVTILPIFHNKKALDDLLFLALFDPEKSVRAAAVSQLKASHLEQLQLLSQILTDPSYTVRRNAIKLVAQVAPSNPMLFYVPITMLVQQTMISILTTSNPSICQKISSLLPLISQHLLNFCPSYIPQVIKVCYTFLCPEKYKNKDSKILSVIQRDMNHDGNLLISNTRPFDASCVNLNRVFEIENKHFIDKRDGDLFETLKCLAQHLGPYLDELMPIYLSVFSENRTELVYRSALNSLIEIVNQLDIASNIPTTQPTLPHTLITLLREKPSEEVAILILKLLATFGITSYPRNKSVYDDSDDIEFDFKSPSYYTDSVLNSLVKILDEEHSCVYESVTSIFVYEHHQAVKFLRPIIKGYEKAILTSKPKIRVVLFNHLEIICYYSGIRVASYAKTLTDLILQNISMPEALKVASVLSYFLKSEFIPFVPSLYQECCHILGMSKNGVSKELFRFLTYAVIFQNQPLDNFIFACEQRMLIKPSPDEITLMLNSLTTITHLSDVTFDCSRIARLCIPLLGTSNRNNVMQLLYSLVIFCHLNVEFLEFLLPDKDVGLPALKDYLSGKSLSIDSFITPMIIVCQVDPPSFLPPPYNSSTGIFESFTTSVPTNTEKWLEDLCKAVICGSPYACIRACLQPAITSPDFRNDIFPVAFLSCWKDAPKDVKSDFSKVMEQIYTDTTNPPEQIFLTLAELLLRAGVPFDISNYTLATACVSPMQSCRFLARFYYDNPNDTKGIEFLLDLNTRLSRHHNSRGLLKLKGVDLPNIAKWNEKLNQWEKALEIYTREESTNLPAILCCYARLERWDDIRKLNDQFQYLSPEQKSETALWYAWASLKCNDFNDVSSFMTYMNSDDSNLETILFKLIFYVKSDNTEAAQKLLKYAMQLLVNNCSIYSSLNAARADTNLIYANHFIELEEALNFRKQNITKPPKIWARRLSYITGDSQSFMRLVEIRNLVASPTTNRRTYLKLLSILVKERKWNLVDRFQPLVLEHIDSPDVQVSFVKILWHRGKANEAIEAIHLLNAIHSITEKSTFIEAFNNVNKSSLESLAKVISTKDFKVESTADSFYEYAVKSRKFNLFDDKQKARMLRLEATWIGQEYSTVDNALEMFQKSANLYANDYRTWSNWAYTASKNVDDSDKDDKYVQMAINGFLRASILHTSNTLEYLCQLFSLLFRYSKKMTFQEDIFTCIKELLPPVIEQILPQIVCHISHSEEVVRNLVHQLIISIAAHHFQSVVYQIQLIANDVESEKSQIARDILSKISLPHPELASEASMLSDGLSRSAVTYYDIWYSRIDEAYHLELSGDRERSMQKLKTMTTMRQNKRCKLDETQLKSVDTQFNTVINAINKNPKKEFEVNQMWSPVRLFFQTIREKINKMDVIQLETVCQELSEKRDFKLSIPGTYTTTNKGPSIISIDSTLPVLNTQQHPRILYMYGSDGAKWKFLLKGNEDLRLDQRIMQFFDLINSLVKSNKVTQKTGITIINYSITPLAVNAGLISWVTGADTMHQLVTDYRKMQNIPVNAENDITASYVGSCAQYLHSIQKLEMWDKISKECPATELRDYFWMKSPNPVAWLRCVDTFSLSTALMSMSGYVVGLGDRHPSNIMIQRKKGHVVHIDFGDSFEVTQTRPKMPEKVPFRLTRMIVNALGVSQTAGQFATMCENVLYILRKNKSSIFAQLEIFVHEPIFASRDSQNNGTAIMNRVSMKLNGLDPSIESGSDVSEELSVEEQTSRLISIASDYHRYVTHYDGWCPYW</sequence>
<dbReference type="PROSITE" id="PS50290">
    <property type="entry name" value="PI3_4_KINASE_3"/>
    <property type="match status" value="1"/>
</dbReference>
<dbReference type="CDD" id="cd05169">
    <property type="entry name" value="PIKKc_TOR"/>
    <property type="match status" value="1"/>
</dbReference>
<dbReference type="InterPro" id="IPR011989">
    <property type="entry name" value="ARM-like"/>
</dbReference>